<organism evidence="2 3">
    <name type="scientific">Halococcus thailandensis JCM 13552</name>
    <dbReference type="NCBI Taxonomy" id="1227457"/>
    <lineage>
        <taxon>Archaea</taxon>
        <taxon>Methanobacteriati</taxon>
        <taxon>Methanobacteriota</taxon>
        <taxon>Stenosarchaea group</taxon>
        <taxon>Halobacteria</taxon>
        <taxon>Halobacteriales</taxon>
        <taxon>Halococcaceae</taxon>
        <taxon>Halococcus</taxon>
    </lineage>
</organism>
<evidence type="ECO:0000313" key="2">
    <source>
        <dbReference type="EMBL" id="EMA56657.1"/>
    </source>
</evidence>
<dbReference type="eggNOG" id="arCOG01868">
    <property type="taxonomic scope" value="Archaea"/>
</dbReference>
<evidence type="ECO:0000256" key="1">
    <source>
        <dbReference type="SAM" id="MobiDB-lite"/>
    </source>
</evidence>
<dbReference type="EMBL" id="AOMF01000025">
    <property type="protein sequence ID" value="EMA56657.1"/>
    <property type="molecule type" value="Genomic_DNA"/>
</dbReference>
<dbReference type="STRING" id="1227457.C451_01130"/>
<dbReference type="RefSeq" id="WP_007736720.1">
    <property type="nucleotide sequence ID" value="NZ_AOMF01000025.1"/>
</dbReference>
<accession>M0NFA6</accession>
<sequence>MSETPPATSTSPFEAQREIHELLSQETRHHILQAILGHPTHLLSLTELGYYIQKSESAILDQLDVLSNQELITAYIAEENEGKRDQPSKFYGLTERGIEVLDEFKYLRGVPVLRAVHDNTVKPERIQRHEGALRPELPDVVADALEFDEETVDIDELEDTTNQPVFADEATDEESGAFDELLSRTTESMHENQDEDESGG</sequence>
<keyword evidence="3" id="KW-1185">Reference proteome</keyword>
<dbReference type="SUPFAM" id="SSF46785">
    <property type="entry name" value="Winged helix' DNA-binding domain"/>
    <property type="match status" value="1"/>
</dbReference>
<reference evidence="2 3" key="1">
    <citation type="journal article" date="2014" name="PLoS Genet.">
        <title>Phylogenetically driven sequencing of extremely halophilic archaea reveals strategies for static and dynamic osmo-response.</title>
        <authorList>
            <person name="Becker E.A."/>
            <person name="Seitzer P.M."/>
            <person name="Tritt A."/>
            <person name="Larsen D."/>
            <person name="Krusor M."/>
            <person name="Yao A.I."/>
            <person name="Wu D."/>
            <person name="Madern D."/>
            <person name="Eisen J.A."/>
            <person name="Darling A.E."/>
            <person name="Facciotti M.T."/>
        </authorList>
    </citation>
    <scope>NUCLEOTIDE SEQUENCE [LARGE SCALE GENOMIC DNA]</scope>
    <source>
        <strain evidence="2 3">JCM 13552</strain>
    </source>
</reference>
<dbReference type="Proteomes" id="UP000011680">
    <property type="component" value="Unassembled WGS sequence"/>
</dbReference>
<feature type="compositionally biased region" description="Acidic residues" evidence="1">
    <location>
        <begin position="150"/>
        <end position="159"/>
    </location>
</feature>
<dbReference type="AlphaFoldDB" id="M0NFA6"/>
<dbReference type="InterPro" id="IPR036390">
    <property type="entry name" value="WH_DNA-bd_sf"/>
</dbReference>
<evidence type="ECO:0000313" key="3">
    <source>
        <dbReference type="Proteomes" id="UP000011680"/>
    </source>
</evidence>
<dbReference type="InterPro" id="IPR036388">
    <property type="entry name" value="WH-like_DNA-bd_sf"/>
</dbReference>
<comment type="caution">
    <text evidence="2">The sequence shown here is derived from an EMBL/GenBank/DDBJ whole genome shotgun (WGS) entry which is preliminary data.</text>
</comment>
<dbReference type="PATRIC" id="fig|1227457.3.peg.201"/>
<dbReference type="OrthoDB" id="213401at2157"/>
<proteinExistence type="predicted"/>
<feature type="region of interest" description="Disordered" evidence="1">
    <location>
        <begin position="150"/>
        <end position="200"/>
    </location>
</feature>
<gene>
    <name evidence="2" type="ORF">C451_01130</name>
</gene>
<name>M0NFA6_9EURY</name>
<protein>
    <submittedName>
        <fullName evidence="2">Uncharacterized protein</fullName>
    </submittedName>
</protein>
<dbReference type="Gene3D" id="1.10.10.10">
    <property type="entry name" value="Winged helix-like DNA-binding domain superfamily/Winged helix DNA-binding domain"/>
    <property type="match status" value="1"/>
</dbReference>